<gene>
    <name evidence="6" type="ORF">yc1106_08623</name>
</gene>
<dbReference type="EC" id="3.1.1.47" evidence="1"/>
<organism evidence="6 7">
    <name type="scientific">Curvularia clavata</name>
    <dbReference type="NCBI Taxonomy" id="95742"/>
    <lineage>
        <taxon>Eukaryota</taxon>
        <taxon>Fungi</taxon>
        <taxon>Dikarya</taxon>
        <taxon>Ascomycota</taxon>
        <taxon>Pezizomycotina</taxon>
        <taxon>Dothideomycetes</taxon>
        <taxon>Pleosporomycetidae</taxon>
        <taxon>Pleosporales</taxon>
        <taxon>Pleosporineae</taxon>
        <taxon>Pleosporaceae</taxon>
        <taxon>Curvularia</taxon>
    </lineage>
</organism>
<dbReference type="PANTHER" id="PTHR10272:SF14">
    <property type="entry name" value="PAF ACETYLHYDROLASE FAMILY PROTEIN"/>
    <property type="match status" value="1"/>
</dbReference>
<keyword evidence="4" id="KW-0443">Lipid metabolism</keyword>
<reference evidence="6" key="1">
    <citation type="submission" date="2021-12" db="EMBL/GenBank/DDBJ databases">
        <title>Curvularia clavata genome.</title>
        <authorList>
            <person name="Cao Y."/>
        </authorList>
    </citation>
    <scope>NUCLEOTIDE SEQUENCE</scope>
    <source>
        <strain evidence="6">Yc1106</strain>
    </source>
</reference>
<dbReference type="GO" id="GO:0003847">
    <property type="term" value="F:1-alkyl-2-acetylglycerophosphocholine esterase activity"/>
    <property type="evidence" value="ECO:0007669"/>
    <property type="project" value="UniProtKB-EC"/>
</dbReference>
<dbReference type="Proteomes" id="UP001056012">
    <property type="component" value="Chromosome 7"/>
</dbReference>
<dbReference type="AlphaFoldDB" id="A0A9Q8ZH26"/>
<keyword evidence="2" id="KW-0378">Hydrolase</keyword>
<proteinExistence type="predicted"/>
<sequence>MASILVSLLYYFVFIHVNYASLATGQLVFPVPSGQYAVAHSTLKLTDDSRVDPYDPNHGKRNVMISLFYPIPRYACEQTCPIPYMPTITATYVDAFAAQYGVPNGTFGAIRMQVCCKPSRRVVKDVGKFPLVLFSPGLGGTRLLYNVLAESLASAGYAVATMDHTFETLVVEYPDGSFTPGLNASYWDPSIPGRLESLLGVRVEDGRFVLSQLGRKDVVQKLAPGSACGFNTSRVAFYGHSFGGATAISALMNDTRFTGAINMDGTQYGNQTDVKKPALLFGRAEPSPHNRTNDASWEGVWRHLKGWRRELGLKNSEHLMFGDVPLFLKLSRLPIPVKPIIGSLDGERSFEIITTYIEAFMDYVLKGRKSELFDGPSEKFPEMVVE</sequence>
<evidence type="ECO:0000256" key="5">
    <source>
        <dbReference type="SAM" id="SignalP"/>
    </source>
</evidence>
<dbReference type="InterPro" id="IPR029058">
    <property type="entry name" value="AB_hydrolase_fold"/>
</dbReference>
<evidence type="ECO:0000313" key="7">
    <source>
        <dbReference type="Proteomes" id="UP001056012"/>
    </source>
</evidence>
<feature type="chain" id="PRO_5040508329" description="1-alkyl-2-acetylglycerophosphocholine esterase" evidence="5">
    <location>
        <begin position="21"/>
        <end position="386"/>
    </location>
</feature>
<dbReference type="EMBL" id="CP089280">
    <property type="protein sequence ID" value="USP81349.1"/>
    <property type="molecule type" value="Genomic_DNA"/>
</dbReference>
<keyword evidence="3" id="KW-0442">Lipid degradation</keyword>
<evidence type="ECO:0000256" key="4">
    <source>
        <dbReference type="ARBA" id="ARBA00023098"/>
    </source>
</evidence>
<accession>A0A9Q8ZH26</accession>
<evidence type="ECO:0000256" key="3">
    <source>
        <dbReference type="ARBA" id="ARBA00022963"/>
    </source>
</evidence>
<dbReference type="PANTHER" id="PTHR10272">
    <property type="entry name" value="PLATELET-ACTIVATING FACTOR ACETYLHYDROLASE"/>
    <property type="match status" value="1"/>
</dbReference>
<dbReference type="Gene3D" id="3.40.50.1820">
    <property type="entry name" value="alpha/beta hydrolase"/>
    <property type="match status" value="1"/>
</dbReference>
<evidence type="ECO:0000256" key="2">
    <source>
        <dbReference type="ARBA" id="ARBA00022801"/>
    </source>
</evidence>
<name>A0A9Q8ZH26_CURCL</name>
<feature type="signal peptide" evidence="5">
    <location>
        <begin position="1"/>
        <end position="20"/>
    </location>
</feature>
<keyword evidence="7" id="KW-1185">Reference proteome</keyword>
<dbReference type="VEuPathDB" id="FungiDB:yc1106_08623"/>
<dbReference type="SUPFAM" id="SSF53474">
    <property type="entry name" value="alpha/beta-Hydrolases"/>
    <property type="match status" value="1"/>
</dbReference>
<keyword evidence="5" id="KW-0732">Signal</keyword>
<dbReference type="OrthoDB" id="2363873at2759"/>
<dbReference type="GO" id="GO:0016042">
    <property type="term" value="P:lipid catabolic process"/>
    <property type="evidence" value="ECO:0007669"/>
    <property type="project" value="UniProtKB-KW"/>
</dbReference>
<evidence type="ECO:0000256" key="1">
    <source>
        <dbReference type="ARBA" id="ARBA00013201"/>
    </source>
</evidence>
<protein>
    <recommendedName>
        <fullName evidence="1">1-alkyl-2-acetylglycerophosphocholine esterase</fullName>
        <ecNumber evidence="1">3.1.1.47</ecNumber>
    </recommendedName>
</protein>
<evidence type="ECO:0000313" key="6">
    <source>
        <dbReference type="EMBL" id="USP81349.1"/>
    </source>
</evidence>
<dbReference type="Pfam" id="PF03403">
    <property type="entry name" value="PAF-AH_p_II"/>
    <property type="match status" value="2"/>
</dbReference>